<proteinExistence type="predicted"/>
<dbReference type="Pfam" id="PF16124">
    <property type="entry name" value="RecQ_Zn_bind"/>
    <property type="match status" value="1"/>
</dbReference>
<dbReference type="SUPFAM" id="SSF52540">
    <property type="entry name" value="P-loop containing nucleoside triphosphate hydrolases"/>
    <property type="match status" value="1"/>
</dbReference>
<dbReference type="Pfam" id="PF00271">
    <property type="entry name" value="Helicase_C"/>
    <property type="match status" value="1"/>
</dbReference>
<evidence type="ECO:0000256" key="2">
    <source>
        <dbReference type="ARBA" id="ARBA00022801"/>
    </source>
</evidence>
<dbReference type="InterPro" id="IPR011545">
    <property type="entry name" value="DEAD/DEAH_box_helicase_dom"/>
</dbReference>
<reference evidence="10 11" key="1">
    <citation type="submission" date="2023-06" db="EMBL/GenBank/DDBJ databases">
        <title>Sporosarcina sp. nov., isolated from Korean traditional fermented seafood 'Jeotgal'.</title>
        <authorList>
            <person name="Yang A.-I."/>
            <person name="Shin N.-R."/>
        </authorList>
    </citation>
    <scope>NUCLEOTIDE SEQUENCE [LARGE SCALE GENOMIC DNA]</scope>
    <source>
        <strain evidence="10 11">KCTC3840</strain>
    </source>
</reference>
<evidence type="ECO:0000313" key="11">
    <source>
        <dbReference type="Proteomes" id="UP001280629"/>
    </source>
</evidence>
<dbReference type="EMBL" id="JAUBDH010000002">
    <property type="protein sequence ID" value="MDW0109102.1"/>
    <property type="molecule type" value="Genomic_DNA"/>
</dbReference>
<dbReference type="InterPro" id="IPR027417">
    <property type="entry name" value="P-loop_NTPase"/>
</dbReference>
<dbReference type="PANTHER" id="PTHR13710">
    <property type="entry name" value="DNA HELICASE RECQ FAMILY MEMBER"/>
    <property type="match status" value="1"/>
</dbReference>
<keyword evidence="2 10" id="KW-0378">Hydrolase</keyword>
<keyword evidence="3 10" id="KW-0347">Helicase</keyword>
<dbReference type="NCBIfam" id="TIGR00614">
    <property type="entry name" value="recQ_fam"/>
    <property type="match status" value="1"/>
</dbReference>
<evidence type="ECO:0000256" key="7">
    <source>
        <dbReference type="ARBA" id="ARBA00044550"/>
    </source>
</evidence>
<evidence type="ECO:0000256" key="1">
    <source>
        <dbReference type="ARBA" id="ARBA00022741"/>
    </source>
</evidence>
<evidence type="ECO:0000256" key="3">
    <source>
        <dbReference type="ARBA" id="ARBA00022806"/>
    </source>
</evidence>
<feature type="domain" description="Helicase ATP-binding" evidence="8">
    <location>
        <begin position="24"/>
        <end position="191"/>
    </location>
</feature>
<protein>
    <recommendedName>
        <fullName evidence="6">ATP-dependent DNA helicase RecQ</fullName>
    </recommendedName>
    <alternativeName>
        <fullName evidence="7">DNA 3'-5' helicase RecQ</fullName>
    </alternativeName>
</protein>
<keyword evidence="1" id="KW-0547">Nucleotide-binding</keyword>
<dbReference type="Pfam" id="PF00270">
    <property type="entry name" value="DEAD"/>
    <property type="match status" value="1"/>
</dbReference>
<dbReference type="InterPro" id="IPR014001">
    <property type="entry name" value="Helicase_ATP-bd"/>
</dbReference>
<dbReference type="GO" id="GO:0003678">
    <property type="term" value="F:DNA helicase activity"/>
    <property type="evidence" value="ECO:0007669"/>
    <property type="project" value="UniProtKB-EC"/>
</dbReference>
<comment type="caution">
    <text evidence="10">The sequence shown here is derived from an EMBL/GenBank/DDBJ whole genome shotgun (WGS) entry which is preliminary data.</text>
</comment>
<evidence type="ECO:0000313" key="10">
    <source>
        <dbReference type="EMBL" id="MDW0109102.1"/>
    </source>
</evidence>
<dbReference type="CDD" id="cd17920">
    <property type="entry name" value="DEXHc_RecQ"/>
    <property type="match status" value="1"/>
</dbReference>
<accession>A0ABU4G0D2</accession>
<dbReference type="PANTHER" id="PTHR13710:SF84">
    <property type="entry name" value="ATP-DEPENDENT DNA HELICASE RECS-RELATED"/>
    <property type="match status" value="1"/>
</dbReference>
<dbReference type="InterPro" id="IPR002464">
    <property type="entry name" value="DNA/RNA_helicase_DEAH_CS"/>
</dbReference>
<dbReference type="InterPro" id="IPR004589">
    <property type="entry name" value="DNA_helicase_ATP-dep_RecQ"/>
</dbReference>
<keyword evidence="11" id="KW-1185">Reference proteome</keyword>
<evidence type="ECO:0000256" key="4">
    <source>
        <dbReference type="ARBA" id="ARBA00022840"/>
    </source>
</evidence>
<dbReference type="GO" id="GO:0016787">
    <property type="term" value="F:hydrolase activity"/>
    <property type="evidence" value="ECO:0007669"/>
    <property type="project" value="UniProtKB-KW"/>
</dbReference>
<gene>
    <name evidence="10" type="ORF">QT716_03445</name>
</gene>
<evidence type="ECO:0000259" key="8">
    <source>
        <dbReference type="PROSITE" id="PS51192"/>
    </source>
</evidence>
<dbReference type="InterPro" id="IPR032284">
    <property type="entry name" value="RecQ_Zn-bd"/>
</dbReference>
<dbReference type="PROSITE" id="PS51194">
    <property type="entry name" value="HELICASE_CTER"/>
    <property type="match status" value="1"/>
</dbReference>
<keyword evidence="5" id="KW-0238">DNA-binding</keyword>
<dbReference type="PROSITE" id="PS00690">
    <property type="entry name" value="DEAH_ATP_HELICASE"/>
    <property type="match status" value="1"/>
</dbReference>
<dbReference type="InterPro" id="IPR001650">
    <property type="entry name" value="Helicase_C-like"/>
</dbReference>
<dbReference type="Gene3D" id="3.40.50.300">
    <property type="entry name" value="P-loop containing nucleotide triphosphate hydrolases"/>
    <property type="match status" value="2"/>
</dbReference>
<keyword evidence="4" id="KW-0067">ATP-binding</keyword>
<evidence type="ECO:0000259" key="9">
    <source>
        <dbReference type="PROSITE" id="PS51194"/>
    </source>
</evidence>
<dbReference type="Proteomes" id="UP001280629">
    <property type="component" value="Unassembled WGS sequence"/>
</dbReference>
<dbReference type="SMART" id="SM00487">
    <property type="entry name" value="DEXDc"/>
    <property type="match status" value="1"/>
</dbReference>
<organism evidence="10 11">
    <name type="scientific">Sporosarcina aquimarina</name>
    <dbReference type="NCBI Taxonomy" id="114975"/>
    <lineage>
        <taxon>Bacteria</taxon>
        <taxon>Bacillati</taxon>
        <taxon>Bacillota</taxon>
        <taxon>Bacilli</taxon>
        <taxon>Bacillales</taxon>
        <taxon>Caryophanaceae</taxon>
        <taxon>Sporosarcina</taxon>
    </lineage>
</organism>
<name>A0ABU4G0D2_9BACL</name>
<evidence type="ECO:0000256" key="6">
    <source>
        <dbReference type="ARBA" id="ARBA00044535"/>
    </source>
</evidence>
<feature type="domain" description="Helicase C-terminal" evidence="9">
    <location>
        <begin position="201"/>
        <end position="364"/>
    </location>
</feature>
<dbReference type="PROSITE" id="PS51192">
    <property type="entry name" value="HELICASE_ATP_BIND_1"/>
    <property type="match status" value="1"/>
</dbReference>
<evidence type="ECO:0000256" key="5">
    <source>
        <dbReference type="ARBA" id="ARBA00023125"/>
    </source>
</evidence>
<sequence>MDLSYELKKRFGYDQFRPGQEEVVQSILQQENTLAILPTGMGKSLCYQLPGEMLSGLVVIISPLVSLMEDQVASLRKRGEKRVAAINSFLPQEQRKQLFKDIHTIKFLFISPEMLNRPDIGRFLTNLSISILVVDEAHCISQWGFDFRPDYLRLGEFTRLAGNPPVLALTATADQQVERDIIQYLQMTEANVIRQSVDRPNLKYFVERLNSERDKTEWLKNRLTATSGPGIIYVSSRKRAEELTRILQQDGHQIASYHAGKEAGDRHIIQQQFLSGELSWICATNAFGMGVHKENIRQVIHDQLPASAAAYVQEAGRAGRDGNRSSAVLLYVEEDEQKVRFIVQNDLPEESEVHHFVAMRKSGHTIEVSAELAGISETSARLIQYYSETLTIEDVLKTFTKLKYDKEEKLREMISYVSENTCLREKLLFYFDEHISDRYDVCCSVCGIRSEDWLLNKSNVKNNRTLLNWEERIELLLCPHS</sequence>
<dbReference type="SMART" id="SM00490">
    <property type="entry name" value="HELICc"/>
    <property type="match status" value="1"/>
</dbReference>
<dbReference type="RefSeq" id="WP_317934498.1">
    <property type="nucleotide sequence ID" value="NZ_JAUBDH010000002.1"/>
</dbReference>